<dbReference type="InterPro" id="IPR050487">
    <property type="entry name" value="FtsQ_DivIB"/>
</dbReference>
<evidence type="ECO:0000313" key="9">
    <source>
        <dbReference type="Proteomes" id="UP000823842"/>
    </source>
</evidence>
<dbReference type="Proteomes" id="UP000823842">
    <property type="component" value="Unassembled WGS sequence"/>
</dbReference>
<keyword evidence="3 7" id="KW-0812">Transmembrane</keyword>
<sequence length="440" mass="49931">MRTSNYRKKLHIDKKVWRIAGAGLAALLLAGVIFFFTYYRVENVEVMGSSHYTEEEVREMILRGPLASNSILAPILYSRDDVGDIPFVEGFRVRRSNRNTIVITVREKQPVGCIPYLDSYIYFDRNGIFIESSLERDESVPYFDGIEVDHVIKDEKLPIKGNTVLNTAVALATIFQKNEMIPDHIQFDSSYHISLVYGDITVQLGKDEYLEDKMARVIAILPKLSGQKGILHLETVTDTVKTITFEKEEVEYTSENWPGGYDENGDYTGYDEYDAEGNYVGPKPMSELDYALENWVGGYDEELDYTGNGEYDQYGNYVGPAPTQESIDAKGDWTGGYNEEGGYDGVSEYDREGNYVGPNPNAEDTQTTDGNTSDEGYEDGEYEEDYEDTGDYGDGYSEEDTYYGESYTDDSSYDEGYYEDGYTDDSSYGDGYYEDSYETY</sequence>
<evidence type="ECO:0000256" key="6">
    <source>
        <dbReference type="SAM" id="MobiDB-lite"/>
    </source>
</evidence>
<protein>
    <submittedName>
        <fullName evidence="8">Cell division protein FtsQ/DivIB</fullName>
    </submittedName>
</protein>
<dbReference type="Gene3D" id="3.10.20.310">
    <property type="entry name" value="membrane protein fhac"/>
    <property type="match status" value="1"/>
</dbReference>
<evidence type="ECO:0000256" key="3">
    <source>
        <dbReference type="ARBA" id="ARBA00022692"/>
    </source>
</evidence>
<dbReference type="GO" id="GO:0051301">
    <property type="term" value="P:cell division"/>
    <property type="evidence" value="ECO:0007669"/>
    <property type="project" value="UniProtKB-KW"/>
</dbReference>
<dbReference type="PANTHER" id="PTHR37820">
    <property type="entry name" value="CELL DIVISION PROTEIN DIVIB"/>
    <property type="match status" value="1"/>
</dbReference>
<dbReference type="PANTHER" id="PTHR37820:SF1">
    <property type="entry name" value="CELL DIVISION PROTEIN FTSQ"/>
    <property type="match status" value="1"/>
</dbReference>
<reference evidence="8" key="2">
    <citation type="submission" date="2021-04" db="EMBL/GenBank/DDBJ databases">
        <authorList>
            <person name="Gilroy R."/>
        </authorList>
    </citation>
    <scope>NUCLEOTIDE SEQUENCE</scope>
    <source>
        <strain evidence="8">ChiSjej1B19-5720</strain>
    </source>
</reference>
<keyword evidence="7" id="KW-0472">Membrane</keyword>
<evidence type="ECO:0000313" key="8">
    <source>
        <dbReference type="EMBL" id="HJB30289.1"/>
    </source>
</evidence>
<keyword evidence="2 8" id="KW-0132">Cell division</keyword>
<dbReference type="AlphaFoldDB" id="A0A9D2LW58"/>
<feature type="transmembrane region" description="Helical" evidence="7">
    <location>
        <begin position="16"/>
        <end position="39"/>
    </location>
</feature>
<evidence type="ECO:0000256" key="2">
    <source>
        <dbReference type="ARBA" id="ARBA00022618"/>
    </source>
</evidence>
<evidence type="ECO:0000256" key="1">
    <source>
        <dbReference type="ARBA" id="ARBA00022475"/>
    </source>
</evidence>
<accession>A0A9D2LW58</accession>
<feature type="compositionally biased region" description="Acidic residues" evidence="6">
    <location>
        <begin position="375"/>
        <end position="423"/>
    </location>
</feature>
<dbReference type="EMBL" id="DWYZ01000305">
    <property type="protein sequence ID" value="HJB30289.1"/>
    <property type="molecule type" value="Genomic_DNA"/>
</dbReference>
<organism evidence="8 9">
    <name type="scientific">Candidatus Blautia faecavium</name>
    <dbReference type="NCBI Taxonomy" id="2838487"/>
    <lineage>
        <taxon>Bacteria</taxon>
        <taxon>Bacillati</taxon>
        <taxon>Bacillota</taxon>
        <taxon>Clostridia</taxon>
        <taxon>Lachnospirales</taxon>
        <taxon>Lachnospiraceae</taxon>
        <taxon>Blautia</taxon>
    </lineage>
</organism>
<keyword evidence="5" id="KW-0131">Cell cycle</keyword>
<name>A0A9D2LW58_9FIRM</name>
<evidence type="ECO:0000256" key="5">
    <source>
        <dbReference type="ARBA" id="ARBA00023306"/>
    </source>
</evidence>
<feature type="compositionally biased region" description="Polar residues" evidence="6">
    <location>
        <begin position="362"/>
        <end position="371"/>
    </location>
</feature>
<gene>
    <name evidence="8" type="ORF">IAA06_16070</name>
</gene>
<reference evidence="8" key="1">
    <citation type="journal article" date="2021" name="PeerJ">
        <title>Extensive microbial diversity within the chicken gut microbiome revealed by metagenomics and culture.</title>
        <authorList>
            <person name="Gilroy R."/>
            <person name="Ravi A."/>
            <person name="Getino M."/>
            <person name="Pursley I."/>
            <person name="Horton D.L."/>
            <person name="Alikhan N.F."/>
            <person name="Baker D."/>
            <person name="Gharbi K."/>
            <person name="Hall N."/>
            <person name="Watson M."/>
            <person name="Adriaenssens E.M."/>
            <person name="Foster-Nyarko E."/>
            <person name="Jarju S."/>
            <person name="Secka A."/>
            <person name="Antonio M."/>
            <person name="Oren A."/>
            <person name="Chaudhuri R.R."/>
            <person name="La Ragione R."/>
            <person name="Hildebrand F."/>
            <person name="Pallen M.J."/>
        </authorList>
    </citation>
    <scope>NUCLEOTIDE SEQUENCE</scope>
    <source>
        <strain evidence="8">ChiSjej1B19-5720</strain>
    </source>
</reference>
<dbReference type="GO" id="GO:0005886">
    <property type="term" value="C:plasma membrane"/>
    <property type="evidence" value="ECO:0007669"/>
    <property type="project" value="TreeGrafter"/>
</dbReference>
<keyword evidence="4 7" id="KW-1133">Transmembrane helix</keyword>
<comment type="caution">
    <text evidence="8">The sequence shown here is derived from an EMBL/GenBank/DDBJ whole genome shotgun (WGS) entry which is preliminary data.</text>
</comment>
<feature type="region of interest" description="Disordered" evidence="6">
    <location>
        <begin position="322"/>
        <end position="440"/>
    </location>
</feature>
<keyword evidence="1" id="KW-1003">Cell membrane</keyword>
<evidence type="ECO:0000256" key="4">
    <source>
        <dbReference type="ARBA" id="ARBA00022989"/>
    </source>
</evidence>
<evidence type="ECO:0000256" key="7">
    <source>
        <dbReference type="SAM" id="Phobius"/>
    </source>
</evidence>
<proteinExistence type="predicted"/>